<accession>A0A816UKI4</accession>
<dbReference type="Pfam" id="PF00288">
    <property type="entry name" value="GHMP_kinases_N"/>
    <property type="match status" value="1"/>
</dbReference>
<dbReference type="Pfam" id="PF10509">
    <property type="entry name" value="GalKase_gal_bdg"/>
    <property type="match status" value="1"/>
</dbReference>
<evidence type="ECO:0000256" key="5">
    <source>
        <dbReference type="ARBA" id="ARBA00022840"/>
    </source>
</evidence>
<evidence type="ECO:0000259" key="7">
    <source>
        <dbReference type="Pfam" id="PF00483"/>
    </source>
</evidence>
<dbReference type="InterPro" id="IPR001077">
    <property type="entry name" value="COMT_C"/>
</dbReference>
<dbReference type="GO" id="GO:0005524">
    <property type="term" value="F:ATP binding"/>
    <property type="evidence" value="ECO:0007669"/>
    <property type="project" value="UniProtKB-KW"/>
</dbReference>
<keyword evidence="1" id="KW-0489">Methyltransferase</keyword>
<name>A0A816UKI4_9BILA</name>
<organism evidence="10 11">
    <name type="scientific">Rotaria magnacalcarata</name>
    <dbReference type="NCBI Taxonomy" id="392030"/>
    <lineage>
        <taxon>Eukaryota</taxon>
        <taxon>Metazoa</taxon>
        <taxon>Spiralia</taxon>
        <taxon>Gnathifera</taxon>
        <taxon>Rotifera</taxon>
        <taxon>Eurotatoria</taxon>
        <taxon>Bdelloidea</taxon>
        <taxon>Philodinida</taxon>
        <taxon>Philodinidae</taxon>
        <taxon>Rotaria</taxon>
    </lineage>
</organism>
<dbReference type="SUPFAM" id="SSF53448">
    <property type="entry name" value="Nucleotide-diphospho-sugar transferases"/>
    <property type="match status" value="1"/>
</dbReference>
<dbReference type="GO" id="GO:0005829">
    <property type="term" value="C:cytosol"/>
    <property type="evidence" value="ECO:0007669"/>
    <property type="project" value="TreeGrafter"/>
</dbReference>
<proteinExistence type="predicted"/>
<evidence type="ECO:0000256" key="1">
    <source>
        <dbReference type="ARBA" id="ARBA00022603"/>
    </source>
</evidence>
<keyword evidence="5" id="KW-0067">ATP-binding</keyword>
<dbReference type="InterPro" id="IPR029044">
    <property type="entry name" value="Nucleotide-diphossugar_trans"/>
</dbReference>
<dbReference type="InterPro" id="IPR036554">
    <property type="entry name" value="GHMP_kinase_C_sf"/>
</dbReference>
<dbReference type="PANTHER" id="PTHR10457:SF35">
    <property type="entry name" value="L-ARABINOKINASE"/>
    <property type="match status" value="1"/>
</dbReference>
<dbReference type="CDD" id="cd02440">
    <property type="entry name" value="AdoMet_MTases"/>
    <property type="match status" value="1"/>
</dbReference>
<dbReference type="SUPFAM" id="SSF53335">
    <property type="entry name" value="S-adenosyl-L-methionine-dependent methyltransferases"/>
    <property type="match status" value="1"/>
</dbReference>
<dbReference type="PROSITE" id="PS51683">
    <property type="entry name" value="SAM_OMT_II"/>
    <property type="match status" value="1"/>
</dbReference>
<feature type="domain" description="GHMP kinase N-terminal" evidence="6">
    <location>
        <begin position="1010"/>
        <end position="1102"/>
    </location>
</feature>
<feature type="domain" description="Nucleotidyl transferase" evidence="7">
    <location>
        <begin position="595"/>
        <end position="861"/>
    </location>
</feature>
<keyword evidence="3" id="KW-0949">S-adenosyl-L-methionine</keyword>
<sequence length="1351" mass="153441">MLFRQVNRPRNILYRLKWTYSRVSSCGTYHICLNTEQPLYKYRFKNVLPFHSPGLAPVLDQTGIAFHINEHGEHVYSQRFDRTFGFYEDLAVVQKANHWYHITAQGSPAYRSVWQWCGNFQSNRCPVRDFNLKYYHIDRVGRIVSGPHSYAGDFREGSAVIRSSIDGLFRAIDENGDLLHSSSKTTSFFDLDIYHKGLARARDENGWFFIDRAGVDIGEGRRYRQIENFYNGQALVQLLHDSSRCIIDEQHRILARLDNCQDENRTDIEYISKSYWPSFALKIGLDQKTNLLQVDHQSNDDKSKLREQIQHVWTELGFLKLSSDKKTFTVTDRGRLLFDRNSITRDRACYWLRDQHISAWLPTFDFQNQSSSNSNIDVFSDIAKTPDLVALTQRVLNSYADQDWHGITSALPKALFRASSIVDLGGGVGALLREISTHCVNQRLICIDRPEVIRLASTHPKIEFLTGDLFSGALPSSDFYLLSRVLHDWPDEKVKLILNRIPAEYLCIIEREVDLHINQHALLSLHMFLLHGAKERTRQEWDTLFLATNWSVQSRVPFSGHTITLAKRDTPIKDILPSTFARRKTCVRKVVLPIAGLGMRMRPQSTILPKAFLPIVQSNSNAWKCRPVLDLLLKEIFTKETDIEQVLFVIAPNQLHLFQSYFSSYPHQSIDYILQQSPKGFGHAILQTEQYIDDEPFVVMLSDHLYQSNNNQSCLEQLLNAYRQNITGESVMGLTGVMKCSIEQVSETGLLKSNLNIKNKHFFEITDMIEKPSIEVALQHYQSRLFDNVFLCQAGIDILPPTIFDQLRQHEKTLERENIATELGLREAMNSLRQNGQLRGCLLDGNRYDIGNPKEYYRTFRAFAFEEKKLLQQTSAMSKAWPLVQHMDKLRTLFSLSKKPIYSASAPGRLDVMGGFADYSGSHVLQYPIAQNTHAFVQASNTNTVHMISIQTDCIDCEAISKNKLTVWEREIPMNLLLDHTNTLRQRLENWYNQQQNSMPSNDEPIDWPNYIVGILSQLLDKIDGTVMPIGFNIVIISDVPCNKGVASSAALEVAVARAASLCLNLDHSVSNTELALLCQYVENHIVGSSCGFMDQMTCAHGLAHNLFSLLCQHTPNPPFHNFILPANIQLFGIDSGVKRSTAGAAYRRVRTATFMGKKLMNLPNNIPHLCQISLSKFNNQYRMLLPEKMSGSNFIASLHLDPLTQIDPNEIYPVRAATSHPIEENFRVQLFEQLLNTDQHLSIDHLSSLGELMFQSDAGYTSCDLNSEETHLLVNLIRQQKSSNNVLFGAKITGGGGGGTVAVLAQNSSEAVETIATIVDQYEKISGRQTRIFSGSSSGLVTYPSMTIEM</sequence>
<evidence type="ECO:0000259" key="8">
    <source>
        <dbReference type="Pfam" id="PF00891"/>
    </source>
</evidence>
<dbReference type="GO" id="GO:0006012">
    <property type="term" value="P:galactose metabolic process"/>
    <property type="evidence" value="ECO:0007669"/>
    <property type="project" value="TreeGrafter"/>
</dbReference>
<evidence type="ECO:0000313" key="10">
    <source>
        <dbReference type="EMBL" id="CAF2111507.1"/>
    </source>
</evidence>
<dbReference type="PANTHER" id="PTHR10457">
    <property type="entry name" value="MEVALONATE KINASE/GALACTOKINASE"/>
    <property type="match status" value="1"/>
</dbReference>
<dbReference type="Pfam" id="PF00483">
    <property type="entry name" value="NTP_transferase"/>
    <property type="match status" value="1"/>
</dbReference>
<dbReference type="PRINTS" id="PR00959">
    <property type="entry name" value="MEVGALKINASE"/>
</dbReference>
<dbReference type="Gene3D" id="3.90.550.10">
    <property type="entry name" value="Spore Coat Polysaccharide Biosynthesis Protein SpsA, Chain A"/>
    <property type="match status" value="1"/>
</dbReference>
<feature type="domain" description="O-methyltransferase C-terminal" evidence="8">
    <location>
        <begin position="415"/>
        <end position="546"/>
    </location>
</feature>
<dbReference type="Proteomes" id="UP000663824">
    <property type="component" value="Unassembled WGS sequence"/>
</dbReference>
<dbReference type="EMBL" id="CAJNRE010012563">
    <property type="protein sequence ID" value="CAF2111507.1"/>
    <property type="molecule type" value="Genomic_DNA"/>
</dbReference>
<reference evidence="10" key="1">
    <citation type="submission" date="2021-02" db="EMBL/GenBank/DDBJ databases">
        <authorList>
            <person name="Nowell W R."/>
        </authorList>
    </citation>
    <scope>NUCLEOTIDE SEQUENCE</scope>
</reference>
<dbReference type="InterPro" id="IPR005835">
    <property type="entry name" value="NTP_transferase_dom"/>
</dbReference>
<dbReference type="SUPFAM" id="SSF54211">
    <property type="entry name" value="Ribosomal protein S5 domain 2-like"/>
    <property type="match status" value="1"/>
</dbReference>
<evidence type="ECO:0000256" key="4">
    <source>
        <dbReference type="ARBA" id="ARBA00022741"/>
    </source>
</evidence>
<gene>
    <name evidence="10" type="ORF">MBJ925_LOCUS24241</name>
</gene>
<dbReference type="InterPro" id="IPR029063">
    <property type="entry name" value="SAM-dependent_MTases_sf"/>
</dbReference>
<keyword evidence="2" id="KW-0808">Transferase</keyword>
<feature type="domain" description="Galactokinase N-terminal" evidence="9">
    <location>
        <begin position="899"/>
        <end position="938"/>
    </location>
</feature>
<dbReference type="Pfam" id="PF00891">
    <property type="entry name" value="Methyltransf_2"/>
    <property type="match status" value="1"/>
</dbReference>
<dbReference type="InterPro" id="IPR016461">
    <property type="entry name" value="COMT-like"/>
</dbReference>
<dbReference type="GO" id="GO:0004335">
    <property type="term" value="F:galactokinase activity"/>
    <property type="evidence" value="ECO:0007669"/>
    <property type="project" value="TreeGrafter"/>
</dbReference>
<dbReference type="GO" id="GO:0032259">
    <property type="term" value="P:methylation"/>
    <property type="evidence" value="ECO:0007669"/>
    <property type="project" value="UniProtKB-KW"/>
</dbReference>
<dbReference type="InterPro" id="IPR014721">
    <property type="entry name" value="Ribsml_uS5_D2-typ_fold_subgr"/>
</dbReference>
<evidence type="ECO:0000256" key="2">
    <source>
        <dbReference type="ARBA" id="ARBA00022679"/>
    </source>
</evidence>
<dbReference type="InterPro" id="IPR019539">
    <property type="entry name" value="GalKase_N"/>
</dbReference>
<keyword evidence="4" id="KW-0547">Nucleotide-binding</keyword>
<dbReference type="InterPro" id="IPR006204">
    <property type="entry name" value="GHMP_kinase_N_dom"/>
</dbReference>
<dbReference type="Gene3D" id="3.40.50.150">
    <property type="entry name" value="Vaccinia Virus protein VP39"/>
    <property type="match status" value="1"/>
</dbReference>
<dbReference type="Gene3D" id="3.30.230.10">
    <property type="match status" value="1"/>
</dbReference>
<evidence type="ECO:0000313" key="11">
    <source>
        <dbReference type="Proteomes" id="UP000663824"/>
    </source>
</evidence>
<evidence type="ECO:0000259" key="6">
    <source>
        <dbReference type="Pfam" id="PF00288"/>
    </source>
</evidence>
<protein>
    <submittedName>
        <fullName evidence="10">Uncharacterized protein</fullName>
    </submittedName>
</protein>
<dbReference type="Gene3D" id="3.30.70.890">
    <property type="entry name" value="GHMP kinase, C-terminal domain"/>
    <property type="match status" value="1"/>
</dbReference>
<evidence type="ECO:0000259" key="9">
    <source>
        <dbReference type="Pfam" id="PF10509"/>
    </source>
</evidence>
<dbReference type="InterPro" id="IPR020568">
    <property type="entry name" value="Ribosomal_Su5_D2-typ_SF"/>
</dbReference>
<dbReference type="GO" id="GO:0008171">
    <property type="term" value="F:O-methyltransferase activity"/>
    <property type="evidence" value="ECO:0007669"/>
    <property type="project" value="InterPro"/>
</dbReference>
<comment type="caution">
    <text evidence="10">The sequence shown here is derived from an EMBL/GenBank/DDBJ whole genome shotgun (WGS) entry which is preliminary data.</text>
</comment>
<dbReference type="SUPFAM" id="SSF55060">
    <property type="entry name" value="GHMP Kinase, C-terminal domain"/>
    <property type="match status" value="1"/>
</dbReference>
<evidence type="ECO:0000256" key="3">
    <source>
        <dbReference type="ARBA" id="ARBA00022691"/>
    </source>
</evidence>